<dbReference type="GO" id="GO:0020037">
    <property type="term" value="F:heme binding"/>
    <property type="evidence" value="ECO:0007669"/>
    <property type="project" value="TreeGrafter"/>
</dbReference>
<evidence type="ECO:0000256" key="3">
    <source>
        <dbReference type="ARBA" id="ARBA00022448"/>
    </source>
</evidence>
<name>A0A520MZL6_9GAMM</name>
<evidence type="ECO:0000256" key="13">
    <source>
        <dbReference type="SAM" id="Phobius"/>
    </source>
</evidence>
<comment type="subcellular location">
    <subcellularLocation>
        <location evidence="2">Cell membrane</location>
        <topology evidence="2">Multi-pass membrane protein</topology>
    </subcellularLocation>
</comment>
<evidence type="ECO:0000313" key="16">
    <source>
        <dbReference type="Proteomes" id="UP000318710"/>
    </source>
</evidence>
<dbReference type="EMBL" id="SHBF01000023">
    <property type="protein sequence ID" value="RZO26677.1"/>
    <property type="molecule type" value="Genomic_DNA"/>
</dbReference>
<dbReference type="InterPro" id="IPR052168">
    <property type="entry name" value="Cytochrome_b561_oxidase"/>
</dbReference>
<keyword evidence="9 13" id="KW-1133">Transmembrane helix</keyword>
<evidence type="ECO:0000256" key="7">
    <source>
        <dbReference type="ARBA" id="ARBA00022723"/>
    </source>
</evidence>
<evidence type="ECO:0000256" key="2">
    <source>
        <dbReference type="ARBA" id="ARBA00004651"/>
    </source>
</evidence>
<dbReference type="GO" id="GO:0046872">
    <property type="term" value="F:metal ion binding"/>
    <property type="evidence" value="ECO:0007669"/>
    <property type="project" value="UniProtKB-KW"/>
</dbReference>
<dbReference type="GO" id="GO:0005886">
    <property type="term" value="C:plasma membrane"/>
    <property type="evidence" value="ECO:0007669"/>
    <property type="project" value="UniProtKB-SubCell"/>
</dbReference>
<dbReference type="PANTHER" id="PTHR30529">
    <property type="entry name" value="CYTOCHROME B561"/>
    <property type="match status" value="1"/>
</dbReference>
<keyword evidence="11 13" id="KW-0472">Membrane</keyword>
<dbReference type="Gene3D" id="1.20.950.20">
    <property type="entry name" value="Transmembrane di-heme cytochromes, Chain C"/>
    <property type="match status" value="1"/>
</dbReference>
<accession>A0A520MZL6</accession>
<evidence type="ECO:0000256" key="10">
    <source>
        <dbReference type="ARBA" id="ARBA00023004"/>
    </source>
</evidence>
<proteinExistence type="inferred from homology"/>
<keyword evidence="8" id="KW-0249">Electron transport</keyword>
<feature type="domain" description="Cytochrome b561 bacterial/Ni-hydrogenase" evidence="14">
    <location>
        <begin position="7"/>
        <end position="100"/>
    </location>
</feature>
<keyword evidence="10" id="KW-0408">Iron</keyword>
<feature type="transmembrane region" description="Helical" evidence="13">
    <location>
        <begin position="68"/>
        <end position="90"/>
    </location>
</feature>
<dbReference type="SUPFAM" id="SSF81342">
    <property type="entry name" value="Transmembrane di-heme cytochromes"/>
    <property type="match status" value="1"/>
</dbReference>
<reference evidence="15 16" key="1">
    <citation type="submission" date="2019-02" db="EMBL/GenBank/DDBJ databases">
        <title>Prokaryotic population dynamics and viral predation in marine succession experiment using metagenomics: the confinement effect.</title>
        <authorList>
            <person name="Haro-Moreno J.M."/>
            <person name="Rodriguez-Valera F."/>
            <person name="Lopez-Perez M."/>
        </authorList>
    </citation>
    <scope>NUCLEOTIDE SEQUENCE [LARGE SCALE GENOMIC DNA]</scope>
    <source>
        <strain evidence="15">MED-G160</strain>
    </source>
</reference>
<evidence type="ECO:0000256" key="1">
    <source>
        <dbReference type="ARBA" id="ARBA00001970"/>
    </source>
</evidence>
<feature type="transmembrane region" description="Helical" evidence="13">
    <location>
        <begin position="20"/>
        <end position="47"/>
    </location>
</feature>
<keyword evidence="6 13" id="KW-0812">Transmembrane</keyword>
<comment type="similarity">
    <text evidence="12">Belongs to the cytochrome b561 family.</text>
</comment>
<dbReference type="InterPro" id="IPR016174">
    <property type="entry name" value="Di-haem_cyt_TM"/>
</dbReference>
<dbReference type="PANTHER" id="PTHR30529:SF1">
    <property type="entry name" value="CYTOCHROME B561 HOMOLOG 2"/>
    <property type="match status" value="1"/>
</dbReference>
<keyword evidence="3" id="KW-0813">Transport</keyword>
<sequence>PQTMPLWQTYLAKIGHFGLYFLMGLLIVSGITTANFTNDPIVVFGLVNLSSEVDNLYMFELIRGIHEFATNAIIALITIHILAAIYHHFIVKDDTTKNMLKFWTRKSVR</sequence>
<dbReference type="Proteomes" id="UP000318710">
    <property type="component" value="Unassembled WGS sequence"/>
</dbReference>
<gene>
    <name evidence="15" type="ORF">EVA93_03790</name>
</gene>
<dbReference type="Pfam" id="PF01292">
    <property type="entry name" value="Ni_hydr_CYTB"/>
    <property type="match status" value="1"/>
</dbReference>
<keyword evidence="4" id="KW-1003">Cell membrane</keyword>
<evidence type="ECO:0000259" key="14">
    <source>
        <dbReference type="Pfam" id="PF01292"/>
    </source>
</evidence>
<evidence type="ECO:0000256" key="9">
    <source>
        <dbReference type="ARBA" id="ARBA00022989"/>
    </source>
</evidence>
<evidence type="ECO:0000256" key="8">
    <source>
        <dbReference type="ARBA" id="ARBA00022982"/>
    </source>
</evidence>
<dbReference type="GO" id="GO:0009055">
    <property type="term" value="F:electron transfer activity"/>
    <property type="evidence" value="ECO:0007669"/>
    <property type="project" value="InterPro"/>
</dbReference>
<dbReference type="GO" id="GO:0022904">
    <property type="term" value="P:respiratory electron transport chain"/>
    <property type="evidence" value="ECO:0007669"/>
    <property type="project" value="InterPro"/>
</dbReference>
<keyword evidence="7" id="KW-0479">Metal-binding</keyword>
<evidence type="ECO:0000256" key="4">
    <source>
        <dbReference type="ARBA" id="ARBA00022475"/>
    </source>
</evidence>
<dbReference type="AlphaFoldDB" id="A0A520MZL6"/>
<evidence type="ECO:0000256" key="5">
    <source>
        <dbReference type="ARBA" id="ARBA00022617"/>
    </source>
</evidence>
<organism evidence="15 16">
    <name type="scientific">SAR86 cluster bacterium</name>
    <dbReference type="NCBI Taxonomy" id="2030880"/>
    <lineage>
        <taxon>Bacteria</taxon>
        <taxon>Pseudomonadati</taxon>
        <taxon>Pseudomonadota</taxon>
        <taxon>Gammaproteobacteria</taxon>
        <taxon>SAR86 cluster</taxon>
    </lineage>
</organism>
<comment type="cofactor">
    <cofactor evidence="1">
        <name>heme b</name>
        <dbReference type="ChEBI" id="CHEBI:60344"/>
    </cofactor>
</comment>
<comment type="caution">
    <text evidence="15">The sequence shown here is derived from an EMBL/GenBank/DDBJ whole genome shotgun (WGS) entry which is preliminary data.</text>
</comment>
<evidence type="ECO:0000256" key="12">
    <source>
        <dbReference type="ARBA" id="ARBA00037975"/>
    </source>
</evidence>
<evidence type="ECO:0000256" key="11">
    <source>
        <dbReference type="ARBA" id="ARBA00023136"/>
    </source>
</evidence>
<feature type="non-terminal residue" evidence="15">
    <location>
        <position position="1"/>
    </location>
</feature>
<evidence type="ECO:0000313" key="15">
    <source>
        <dbReference type="EMBL" id="RZO26677.1"/>
    </source>
</evidence>
<keyword evidence="5" id="KW-0349">Heme</keyword>
<protein>
    <recommendedName>
        <fullName evidence="14">Cytochrome b561 bacterial/Ni-hydrogenase domain-containing protein</fullName>
    </recommendedName>
</protein>
<dbReference type="InterPro" id="IPR011577">
    <property type="entry name" value="Cyt_b561_bac/Ni-Hgenase"/>
</dbReference>
<evidence type="ECO:0000256" key="6">
    <source>
        <dbReference type="ARBA" id="ARBA00022692"/>
    </source>
</evidence>